<accession>A0AAW0APZ6</accession>
<sequence length="229" mass="25069">MISLIEDDSALTYRVSSAFLPCPEVSSSHPTGGSLTPPPCAQPRNPPPPLSQTYSSHEVDEEIIAVTYLRRSGEKVDVLCGRLRSYLSSENFSQRKRKQDFSSCVHAVDVDAEPSDPSLFKRRRTCSFLMSQAVPIRHNPSSSEAPASGASSPQPYYSQEPEAIAPMSDKDYPNEEELPTLPAQPILSGERLFSAQSSTLRGSSARWISMLESLQYSNGLVLASTKCKV</sequence>
<comment type="caution">
    <text evidence="2">The sequence shown here is derived from an EMBL/GenBank/DDBJ whole genome shotgun (WGS) entry which is preliminary data.</text>
</comment>
<protein>
    <submittedName>
        <fullName evidence="2">Uncharacterized protein</fullName>
    </submittedName>
</protein>
<gene>
    <name evidence="2" type="ORF">VNI00_019170</name>
</gene>
<feature type="region of interest" description="Disordered" evidence="1">
    <location>
        <begin position="137"/>
        <end position="185"/>
    </location>
</feature>
<feature type="compositionally biased region" description="Low complexity" evidence="1">
    <location>
        <begin position="140"/>
        <end position="159"/>
    </location>
</feature>
<organism evidence="2 3">
    <name type="scientific">Paramarasmius palmivorus</name>
    <dbReference type="NCBI Taxonomy" id="297713"/>
    <lineage>
        <taxon>Eukaryota</taxon>
        <taxon>Fungi</taxon>
        <taxon>Dikarya</taxon>
        <taxon>Basidiomycota</taxon>
        <taxon>Agaricomycotina</taxon>
        <taxon>Agaricomycetes</taxon>
        <taxon>Agaricomycetidae</taxon>
        <taxon>Agaricales</taxon>
        <taxon>Marasmiineae</taxon>
        <taxon>Marasmiaceae</taxon>
        <taxon>Paramarasmius</taxon>
    </lineage>
</organism>
<evidence type="ECO:0000256" key="1">
    <source>
        <dbReference type="SAM" id="MobiDB-lite"/>
    </source>
</evidence>
<name>A0AAW0APZ6_9AGAR</name>
<reference evidence="2 3" key="1">
    <citation type="submission" date="2024-01" db="EMBL/GenBank/DDBJ databases">
        <title>A draft genome for a cacao thread blight-causing isolate of Paramarasmius palmivorus.</title>
        <authorList>
            <person name="Baruah I.K."/>
            <person name="Bukari Y."/>
            <person name="Amoako-Attah I."/>
            <person name="Meinhardt L.W."/>
            <person name="Bailey B.A."/>
            <person name="Cohen S.P."/>
        </authorList>
    </citation>
    <scope>NUCLEOTIDE SEQUENCE [LARGE SCALE GENOMIC DNA]</scope>
    <source>
        <strain evidence="2 3">GH-12</strain>
    </source>
</reference>
<evidence type="ECO:0000313" key="3">
    <source>
        <dbReference type="Proteomes" id="UP001383192"/>
    </source>
</evidence>
<proteinExistence type="predicted"/>
<dbReference type="AlphaFoldDB" id="A0AAW0APZ6"/>
<feature type="region of interest" description="Disordered" evidence="1">
    <location>
        <begin position="26"/>
        <end position="55"/>
    </location>
</feature>
<dbReference type="EMBL" id="JAYKXP010000327">
    <property type="protein sequence ID" value="KAK7015176.1"/>
    <property type="molecule type" value="Genomic_DNA"/>
</dbReference>
<dbReference type="Proteomes" id="UP001383192">
    <property type="component" value="Unassembled WGS sequence"/>
</dbReference>
<keyword evidence="3" id="KW-1185">Reference proteome</keyword>
<feature type="compositionally biased region" description="Pro residues" evidence="1">
    <location>
        <begin position="36"/>
        <end position="50"/>
    </location>
</feature>
<evidence type="ECO:0000313" key="2">
    <source>
        <dbReference type="EMBL" id="KAK7015176.1"/>
    </source>
</evidence>